<sequence>MGNAKKSTWIGGTTFLAVVMMAMAWFLLISPVFAQADDTKAQTKQTEEQNVILKQKVDKLRAEFAHLEEYKAELAGLQKGIPTTIALSSYLRQLNDVAAQHSVFVTQITPSTPEMITLAAPDPVRAADATGGVSTEAPAPEATATPSPSASAGAEAGDGTTTPPAAPKAPAGMSAVPVSIVVVGTYQNTMAFLDGLQRTERLFLVGALTGMAQEEQEQQQGKPATELADLELTVDGYIWVLPDGTLAAPGTDEPQAPLPVPGADVNPFMPIEGSDAPASSSEDD</sequence>
<dbReference type="AlphaFoldDB" id="A0A4Y3KGQ9"/>
<organism evidence="4 5">
    <name type="scientific">Cellulomonas uda</name>
    <dbReference type="NCBI Taxonomy" id="1714"/>
    <lineage>
        <taxon>Bacteria</taxon>
        <taxon>Bacillati</taxon>
        <taxon>Actinomycetota</taxon>
        <taxon>Actinomycetes</taxon>
        <taxon>Micrococcales</taxon>
        <taxon>Cellulomonadaceae</taxon>
        <taxon>Cellulomonas</taxon>
    </lineage>
</organism>
<accession>A0A4Y3KGQ9</accession>
<evidence type="ECO:0000256" key="3">
    <source>
        <dbReference type="SAM" id="SignalP"/>
    </source>
</evidence>
<keyword evidence="5" id="KW-1185">Reference proteome</keyword>
<evidence type="ECO:0008006" key="6">
    <source>
        <dbReference type="Google" id="ProtNLM"/>
    </source>
</evidence>
<feature type="coiled-coil region" evidence="1">
    <location>
        <begin position="36"/>
        <end position="63"/>
    </location>
</feature>
<protein>
    <recommendedName>
        <fullName evidence="6">Type IV pilus biogenesis protein PilO</fullName>
    </recommendedName>
</protein>
<reference evidence="4 5" key="1">
    <citation type="submission" date="2019-06" db="EMBL/GenBank/DDBJ databases">
        <title>Whole genome shotgun sequence of Cellulomonas uda NBRC 3747.</title>
        <authorList>
            <person name="Hosoyama A."/>
            <person name="Uohara A."/>
            <person name="Ohji S."/>
            <person name="Ichikawa N."/>
        </authorList>
    </citation>
    <scope>NUCLEOTIDE SEQUENCE [LARGE SCALE GENOMIC DNA]</scope>
    <source>
        <strain evidence="4 5">NBRC 3747</strain>
    </source>
</reference>
<gene>
    <name evidence="4" type="ORF">CUD01_27090</name>
</gene>
<feature type="region of interest" description="Disordered" evidence="2">
    <location>
        <begin position="245"/>
        <end position="284"/>
    </location>
</feature>
<feature type="chain" id="PRO_5021192418" description="Type IV pilus biogenesis protein PilO" evidence="3">
    <location>
        <begin position="37"/>
        <end position="284"/>
    </location>
</feature>
<evidence type="ECO:0000313" key="5">
    <source>
        <dbReference type="Proteomes" id="UP000315842"/>
    </source>
</evidence>
<evidence type="ECO:0000313" key="4">
    <source>
        <dbReference type="EMBL" id="GEA82265.1"/>
    </source>
</evidence>
<feature type="region of interest" description="Disordered" evidence="2">
    <location>
        <begin position="127"/>
        <end position="171"/>
    </location>
</feature>
<keyword evidence="3" id="KW-0732">Signal</keyword>
<feature type="signal peptide" evidence="3">
    <location>
        <begin position="1"/>
        <end position="36"/>
    </location>
</feature>
<dbReference type="RefSeq" id="WP_141321869.1">
    <property type="nucleotide sequence ID" value="NZ_BJLP01000053.1"/>
</dbReference>
<proteinExistence type="predicted"/>
<keyword evidence="1" id="KW-0175">Coiled coil</keyword>
<evidence type="ECO:0000256" key="1">
    <source>
        <dbReference type="SAM" id="Coils"/>
    </source>
</evidence>
<name>A0A4Y3KGQ9_CELUD</name>
<comment type="caution">
    <text evidence="4">The sequence shown here is derived from an EMBL/GenBank/DDBJ whole genome shotgun (WGS) entry which is preliminary data.</text>
</comment>
<feature type="compositionally biased region" description="Low complexity" evidence="2">
    <location>
        <begin position="134"/>
        <end position="171"/>
    </location>
</feature>
<dbReference type="Gene3D" id="3.30.70.60">
    <property type="match status" value="1"/>
</dbReference>
<evidence type="ECO:0000256" key="2">
    <source>
        <dbReference type="SAM" id="MobiDB-lite"/>
    </source>
</evidence>
<dbReference type="EMBL" id="BJLP01000053">
    <property type="protein sequence ID" value="GEA82265.1"/>
    <property type="molecule type" value="Genomic_DNA"/>
</dbReference>
<dbReference type="Proteomes" id="UP000315842">
    <property type="component" value="Unassembled WGS sequence"/>
</dbReference>
<dbReference type="InterPro" id="IPR014717">
    <property type="entry name" value="Transl_elong_EF1B/ribsomal_bS6"/>
</dbReference>